<organism evidence="4">
    <name type="scientific">Nippostrongylus brasiliensis</name>
    <name type="common">Rat hookworm</name>
    <dbReference type="NCBI Taxonomy" id="27835"/>
    <lineage>
        <taxon>Eukaryota</taxon>
        <taxon>Metazoa</taxon>
        <taxon>Ecdysozoa</taxon>
        <taxon>Nematoda</taxon>
        <taxon>Chromadorea</taxon>
        <taxon>Rhabditida</taxon>
        <taxon>Rhabditina</taxon>
        <taxon>Rhabditomorpha</taxon>
        <taxon>Strongyloidea</taxon>
        <taxon>Heligmosomidae</taxon>
        <taxon>Nippostrongylus</taxon>
    </lineage>
</organism>
<name>A0A0N4YD06_NIPBR</name>
<keyword evidence="1" id="KW-1133">Transmembrane helix</keyword>
<keyword evidence="1" id="KW-0812">Transmembrane</keyword>
<keyword evidence="3" id="KW-1185">Reference proteome</keyword>
<evidence type="ECO:0000313" key="3">
    <source>
        <dbReference type="Proteomes" id="UP000271162"/>
    </source>
</evidence>
<proteinExistence type="predicted"/>
<dbReference type="WBParaSite" id="NBR_0001447301-mRNA-1">
    <property type="protein sequence ID" value="NBR_0001447301-mRNA-1"/>
    <property type="gene ID" value="NBR_0001447301"/>
</dbReference>
<evidence type="ECO:0000256" key="1">
    <source>
        <dbReference type="SAM" id="Phobius"/>
    </source>
</evidence>
<accession>A0A0N4YD06</accession>
<dbReference type="Proteomes" id="UP000271162">
    <property type="component" value="Unassembled WGS sequence"/>
</dbReference>
<keyword evidence="1" id="KW-0472">Membrane</keyword>
<reference evidence="4" key="1">
    <citation type="submission" date="2017-02" db="UniProtKB">
        <authorList>
            <consortium name="WormBaseParasite"/>
        </authorList>
    </citation>
    <scope>IDENTIFICATION</scope>
</reference>
<sequence>MNLNMFIAGFAQILLPGGVQLFQWSVLFYALAVLIITTTTLFVVFVRAKPARWTETKVEKTPFEQNFIPFPRLSTKVY</sequence>
<feature type="transmembrane region" description="Helical" evidence="1">
    <location>
        <begin position="26"/>
        <end position="46"/>
    </location>
</feature>
<evidence type="ECO:0000313" key="4">
    <source>
        <dbReference type="WBParaSite" id="NBR_0001447301-mRNA-1"/>
    </source>
</evidence>
<gene>
    <name evidence="2" type="ORF">NBR_LOCUS14474</name>
</gene>
<reference evidence="2 3" key="2">
    <citation type="submission" date="2018-11" db="EMBL/GenBank/DDBJ databases">
        <authorList>
            <consortium name="Pathogen Informatics"/>
        </authorList>
    </citation>
    <scope>NUCLEOTIDE SEQUENCE [LARGE SCALE GENOMIC DNA]</scope>
</reference>
<protein>
    <submittedName>
        <fullName evidence="4">MFS transporter</fullName>
    </submittedName>
</protein>
<dbReference type="STRING" id="27835.A0A0N4YD06"/>
<evidence type="ECO:0000313" key="2">
    <source>
        <dbReference type="EMBL" id="VDL78063.1"/>
    </source>
</evidence>
<dbReference type="AlphaFoldDB" id="A0A0N4YD06"/>
<dbReference type="EMBL" id="UYSL01021378">
    <property type="protein sequence ID" value="VDL78063.1"/>
    <property type="molecule type" value="Genomic_DNA"/>
</dbReference>